<dbReference type="PROSITE" id="PS01298">
    <property type="entry name" value="DAPB"/>
    <property type="match status" value="1"/>
</dbReference>
<evidence type="ECO:0000256" key="5">
    <source>
        <dbReference type="ARBA" id="ARBA00022915"/>
    </source>
</evidence>
<dbReference type="GO" id="GO:0016726">
    <property type="term" value="F:oxidoreductase activity, acting on CH or CH2 groups, NAD or NADP as acceptor"/>
    <property type="evidence" value="ECO:0007669"/>
    <property type="project" value="UniProtKB-UniRule"/>
</dbReference>
<dbReference type="PANTHER" id="PTHR20836">
    <property type="entry name" value="DIHYDRODIPICOLINATE REDUCTASE"/>
    <property type="match status" value="1"/>
</dbReference>
<reference evidence="16" key="1">
    <citation type="submission" date="2023-01" db="EMBL/GenBank/DDBJ databases">
        <title>The diversity of Class Acidimicrobiia in South China Sea sediment environments and the proposal of Iamia marina sp. nov., a novel species of the genus Iamia.</title>
        <authorList>
            <person name="He Y."/>
            <person name="Tian X."/>
        </authorList>
    </citation>
    <scope>NUCLEOTIDE SEQUENCE</scope>
    <source>
        <strain evidence="16">DSM 19957</strain>
    </source>
</reference>
<evidence type="ECO:0000256" key="13">
    <source>
        <dbReference type="HAMAP-Rule" id="MF_00102"/>
    </source>
</evidence>
<dbReference type="Pfam" id="PF01113">
    <property type="entry name" value="DapB_N"/>
    <property type="match status" value="1"/>
</dbReference>
<dbReference type="NCBIfam" id="TIGR00036">
    <property type="entry name" value="dapB"/>
    <property type="match status" value="1"/>
</dbReference>
<keyword evidence="3 13" id="KW-0028">Amino-acid biosynthesis</keyword>
<feature type="active site" description="Proton donor/acceptor" evidence="13">
    <location>
        <position position="150"/>
    </location>
</feature>
<protein>
    <recommendedName>
        <fullName evidence="10 13">4-hydroxy-tetrahydrodipicolinate reductase</fullName>
        <shortName evidence="13">HTPA reductase</shortName>
        <ecNumber evidence="10 13">1.17.1.8</ecNumber>
    </recommendedName>
</protein>
<comment type="catalytic activity">
    <reaction evidence="12 13">
        <text>(S)-2,3,4,5-tetrahydrodipicolinate + NAD(+) + H2O = (2S,4S)-4-hydroxy-2,3,4,5-tetrahydrodipicolinate + NADH + H(+)</text>
        <dbReference type="Rhea" id="RHEA:35323"/>
        <dbReference type="ChEBI" id="CHEBI:15377"/>
        <dbReference type="ChEBI" id="CHEBI:15378"/>
        <dbReference type="ChEBI" id="CHEBI:16845"/>
        <dbReference type="ChEBI" id="CHEBI:57540"/>
        <dbReference type="ChEBI" id="CHEBI:57945"/>
        <dbReference type="ChEBI" id="CHEBI:67139"/>
        <dbReference type="EC" id="1.17.1.8"/>
    </reaction>
</comment>
<dbReference type="SUPFAM" id="SSF51735">
    <property type="entry name" value="NAD(P)-binding Rossmann-fold domains"/>
    <property type="match status" value="1"/>
</dbReference>
<dbReference type="InterPro" id="IPR022663">
    <property type="entry name" value="DapB_C"/>
</dbReference>
<evidence type="ECO:0000259" key="14">
    <source>
        <dbReference type="Pfam" id="PF01113"/>
    </source>
</evidence>
<evidence type="ECO:0000256" key="4">
    <source>
        <dbReference type="ARBA" id="ARBA00022857"/>
    </source>
</evidence>
<dbReference type="GO" id="GO:0050661">
    <property type="term" value="F:NADP binding"/>
    <property type="evidence" value="ECO:0007669"/>
    <property type="project" value="UniProtKB-UniRule"/>
</dbReference>
<dbReference type="Proteomes" id="UP001216390">
    <property type="component" value="Chromosome"/>
</dbReference>
<dbReference type="RefSeq" id="WP_272734920.1">
    <property type="nucleotide sequence ID" value="NZ_CP116942.1"/>
</dbReference>
<keyword evidence="7 13" id="KW-0520">NAD</keyword>
<comment type="pathway">
    <text evidence="9 13">Amino-acid biosynthesis; L-lysine biosynthesis via DAP pathway; (S)-tetrahydrodipicolinate from L-aspartate: step 4/4.</text>
</comment>
<keyword evidence="6 13" id="KW-0560">Oxidoreductase</keyword>
<evidence type="ECO:0000256" key="3">
    <source>
        <dbReference type="ARBA" id="ARBA00022605"/>
    </source>
</evidence>
<dbReference type="GO" id="GO:0005829">
    <property type="term" value="C:cytosol"/>
    <property type="evidence" value="ECO:0007669"/>
    <property type="project" value="TreeGrafter"/>
</dbReference>
<feature type="binding site" evidence="13">
    <location>
        <position position="42"/>
    </location>
    <ligand>
        <name>NAD(+)</name>
        <dbReference type="ChEBI" id="CHEBI:57540"/>
    </ligand>
</feature>
<keyword evidence="17" id="KW-1185">Reference proteome</keyword>
<dbReference type="PIRSF" id="PIRSF000161">
    <property type="entry name" value="DHPR"/>
    <property type="match status" value="1"/>
</dbReference>
<evidence type="ECO:0000256" key="6">
    <source>
        <dbReference type="ARBA" id="ARBA00023002"/>
    </source>
</evidence>
<comment type="subunit">
    <text evidence="13">Homotetramer.</text>
</comment>
<evidence type="ECO:0000256" key="1">
    <source>
        <dbReference type="ARBA" id="ARBA00006642"/>
    </source>
</evidence>
<keyword evidence="5 13" id="KW-0220">Diaminopimelate biosynthesis</keyword>
<feature type="binding site" evidence="13">
    <location>
        <begin position="96"/>
        <end position="98"/>
    </location>
    <ligand>
        <name>NAD(+)</name>
        <dbReference type="ChEBI" id="CHEBI:57540"/>
    </ligand>
</feature>
<dbReference type="SUPFAM" id="SSF55347">
    <property type="entry name" value="Glyceraldehyde-3-phosphate dehydrogenase-like, C-terminal domain"/>
    <property type="match status" value="1"/>
</dbReference>
<evidence type="ECO:0000256" key="7">
    <source>
        <dbReference type="ARBA" id="ARBA00023027"/>
    </source>
</evidence>
<comment type="subcellular location">
    <subcellularLocation>
        <location evidence="13">Cytoplasm</location>
    </subcellularLocation>
</comment>
<keyword evidence="2 13" id="KW-0963">Cytoplasm</keyword>
<feature type="active site" description="Proton donor" evidence="13">
    <location>
        <position position="154"/>
    </location>
</feature>
<feature type="binding site" evidence="13">
    <location>
        <position position="44"/>
    </location>
    <ligand>
        <name>NADP(+)</name>
        <dbReference type="ChEBI" id="CHEBI:58349"/>
    </ligand>
</feature>
<dbReference type="GO" id="GO:0008839">
    <property type="term" value="F:4-hydroxy-tetrahydrodipicolinate reductase"/>
    <property type="evidence" value="ECO:0007669"/>
    <property type="project" value="UniProtKB-UniRule"/>
</dbReference>
<dbReference type="GO" id="GO:0051287">
    <property type="term" value="F:NAD binding"/>
    <property type="evidence" value="ECO:0007669"/>
    <property type="project" value="UniProtKB-UniRule"/>
</dbReference>
<comment type="catalytic activity">
    <reaction evidence="11 13">
        <text>(S)-2,3,4,5-tetrahydrodipicolinate + NADP(+) + H2O = (2S,4S)-4-hydroxy-2,3,4,5-tetrahydrodipicolinate + NADPH + H(+)</text>
        <dbReference type="Rhea" id="RHEA:35331"/>
        <dbReference type="ChEBI" id="CHEBI:15377"/>
        <dbReference type="ChEBI" id="CHEBI:15378"/>
        <dbReference type="ChEBI" id="CHEBI:16845"/>
        <dbReference type="ChEBI" id="CHEBI:57783"/>
        <dbReference type="ChEBI" id="CHEBI:58349"/>
        <dbReference type="ChEBI" id="CHEBI:67139"/>
        <dbReference type="EC" id="1.17.1.8"/>
    </reaction>
</comment>
<comment type="similarity">
    <text evidence="1 13">Belongs to the DapB family.</text>
</comment>
<evidence type="ECO:0000313" key="16">
    <source>
        <dbReference type="EMBL" id="WCO65395.1"/>
    </source>
</evidence>
<dbReference type="EMBL" id="CP116942">
    <property type="protein sequence ID" value="WCO65395.1"/>
    <property type="molecule type" value="Genomic_DNA"/>
</dbReference>
<keyword evidence="4 13" id="KW-0521">NADP</keyword>
<dbReference type="AlphaFoldDB" id="A0AAF0BU05"/>
<dbReference type="EC" id="1.17.1.8" evidence="10 13"/>
<evidence type="ECO:0000256" key="10">
    <source>
        <dbReference type="ARBA" id="ARBA00038983"/>
    </source>
</evidence>
<feature type="binding site" evidence="13">
    <location>
        <position position="151"/>
    </location>
    <ligand>
        <name>(S)-2,3,4,5-tetrahydrodipicolinate</name>
        <dbReference type="ChEBI" id="CHEBI:16845"/>
    </ligand>
</feature>
<feature type="binding site" evidence="13">
    <location>
        <begin position="160"/>
        <end position="161"/>
    </location>
    <ligand>
        <name>(S)-2,3,4,5-tetrahydrodipicolinate</name>
        <dbReference type="ChEBI" id="CHEBI:16845"/>
    </ligand>
</feature>
<feature type="domain" description="Dihydrodipicolinate reductase C-terminal" evidence="15">
    <location>
        <begin position="126"/>
        <end position="257"/>
    </location>
</feature>
<dbReference type="Gene3D" id="3.30.360.10">
    <property type="entry name" value="Dihydrodipicolinate Reductase, domain 2"/>
    <property type="match status" value="1"/>
</dbReference>
<dbReference type="GO" id="GO:0019877">
    <property type="term" value="P:diaminopimelate biosynthetic process"/>
    <property type="evidence" value="ECO:0007669"/>
    <property type="project" value="UniProtKB-UniRule"/>
</dbReference>
<accession>A0AAF0BU05</accession>
<dbReference type="HAMAP" id="MF_00102">
    <property type="entry name" value="DapB"/>
    <property type="match status" value="1"/>
</dbReference>
<feature type="binding site" evidence="13">
    <location>
        <begin position="120"/>
        <end position="123"/>
    </location>
    <ligand>
        <name>NAD(+)</name>
        <dbReference type="ChEBI" id="CHEBI:57540"/>
    </ligand>
</feature>
<comment type="caution">
    <text evidence="13">Was originally thought to be a dihydrodipicolinate reductase (DHDPR), catalyzing the conversion of dihydrodipicolinate to tetrahydrodipicolinate. However, it was shown in E.coli that the substrate of the enzymatic reaction is not dihydrodipicolinate (DHDP) but in fact (2S,4S)-4-hydroxy-2,3,4,5-tetrahydrodipicolinic acid (HTPA), the product released by the DapA-catalyzed reaction.</text>
</comment>
<evidence type="ECO:0000256" key="9">
    <source>
        <dbReference type="ARBA" id="ARBA00037922"/>
    </source>
</evidence>
<evidence type="ECO:0000313" key="17">
    <source>
        <dbReference type="Proteomes" id="UP001216390"/>
    </source>
</evidence>
<dbReference type="InterPro" id="IPR036291">
    <property type="entry name" value="NAD(P)-bd_dom_sf"/>
</dbReference>
<evidence type="ECO:0000256" key="11">
    <source>
        <dbReference type="ARBA" id="ARBA00049080"/>
    </source>
</evidence>
<evidence type="ECO:0000259" key="15">
    <source>
        <dbReference type="Pfam" id="PF05173"/>
    </source>
</evidence>
<gene>
    <name evidence="13 16" type="primary">dapB</name>
    <name evidence="16" type="ORF">PO878_12900</name>
</gene>
<dbReference type="GO" id="GO:0009089">
    <property type="term" value="P:lysine biosynthetic process via diaminopimelate"/>
    <property type="evidence" value="ECO:0007669"/>
    <property type="project" value="UniProtKB-UniRule"/>
</dbReference>
<dbReference type="PANTHER" id="PTHR20836:SF0">
    <property type="entry name" value="4-HYDROXY-TETRAHYDRODIPICOLINATE REDUCTASE 1, CHLOROPLASTIC-RELATED"/>
    <property type="match status" value="1"/>
</dbReference>
<organism evidence="16 17">
    <name type="scientific">Iamia majanohamensis</name>
    <dbReference type="NCBI Taxonomy" id="467976"/>
    <lineage>
        <taxon>Bacteria</taxon>
        <taxon>Bacillati</taxon>
        <taxon>Actinomycetota</taxon>
        <taxon>Acidimicrobiia</taxon>
        <taxon>Acidimicrobiales</taxon>
        <taxon>Iamiaceae</taxon>
        <taxon>Iamia</taxon>
    </lineage>
</organism>
<comment type="function">
    <text evidence="13">Catalyzes the conversion of 4-hydroxy-tetrahydrodipicolinate (HTPA) to tetrahydrodipicolinate.</text>
</comment>
<sequence length="265" mass="27598">MARRVAVFGAGGRMGSTVCRAVMDDPDLDLVAVVDPHHAGLDLRQVTGLDTDLVVDADADGTLDAGAEVAVDFTLVEAARQNLAWCAENGVHAVVGTSGFGEDDVARAREQFTRSNCVIAPNFAIGAVLMMHFAELAAPYFDTADIVETHHDAKVDAPSGTAMATAERMAAASSTWAADPTTSTVLDSARGAELGGVRVHSLRVRGMVAHQEVVLGTTGQTLTIRHDSYDRASFMPGVVLAVKAVEDHPGVTLGLRSLLGLVPGG</sequence>
<dbReference type="Pfam" id="PF05173">
    <property type="entry name" value="DapB_C"/>
    <property type="match status" value="1"/>
</dbReference>
<dbReference type="Gene3D" id="3.40.50.720">
    <property type="entry name" value="NAD(P)-binding Rossmann-like Domain"/>
    <property type="match status" value="1"/>
</dbReference>
<proteinExistence type="inferred from homology"/>
<dbReference type="KEGG" id="ima:PO878_12900"/>
<dbReference type="InterPro" id="IPR023940">
    <property type="entry name" value="DHDPR_bac"/>
</dbReference>
<keyword evidence="8 13" id="KW-0457">Lysine biosynthesis</keyword>
<evidence type="ECO:0000256" key="2">
    <source>
        <dbReference type="ARBA" id="ARBA00022490"/>
    </source>
</evidence>
<name>A0AAF0BU05_9ACTN</name>
<evidence type="ECO:0000256" key="8">
    <source>
        <dbReference type="ARBA" id="ARBA00023154"/>
    </source>
</evidence>
<evidence type="ECO:0000256" key="12">
    <source>
        <dbReference type="ARBA" id="ARBA00049396"/>
    </source>
</evidence>
<feature type="binding site" evidence="13">
    <location>
        <begin position="9"/>
        <end position="14"/>
    </location>
    <ligand>
        <name>NAD(+)</name>
        <dbReference type="ChEBI" id="CHEBI:57540"/>
    </ligand>
</feature>
<dbReference type="FunFam" id="3.30.360.10:FF:000009">
    <property type="entry name" value="4-hydroxy-tetrahydrodipicolinate reductase"/>
    <property type="match status" value="1"/>
</dbReference>
<feature type="domain" description="Dihydrodipicolinate reductase N-terminal" evidence="14">
    <location>
        <begin position="4"/>
        <end position="123"/>
    </location>
</feature>
<dbReference type="InterPro" id="IPR022664">
    <property type="entry name" value="DapB_N_CS"/>
</dbReference>
<dbReference type="CDD" id="cd02274">
    <property type="entry name" value="DHDPR_N"/>
    <property type="match status" value="1"/>
</dbReference>
<dbReference type="InterPro" id="IPR000846">
    <property type="entry name" value="DapB_N"/>
</dbReference>